<dbReference type="AlphaFoldDB" id="A0A336M2T7"/>
<evidence type="ECO:0000256" key="1">
    <source>
        <dbReference type="ARBA" id="ARBA00004651"/>
    </source>
</evidence>
<feature type="transmembrane region" description="Helical" evidence="8">
    <location>
        <begin position="579"/>
        <end position="600"/>
    </location>
</feature>
<evidence type="ECO:0000259" key="9">
    <source>
        <dbReference type="Pfam" id="PF24576"/>
    </source>
</evidence>
<accession>A0A336M2T7</accession>
<keyword evidence="4 8" id="KW-1133">Transmembrane helix</keyword>
<feature type="transmembrane region" description="Helical" evidence="8">
    <location>
        <begin position="333"/>
        <end position="352"/>
    </location>
</feature>
<dbReference type="InterPro" id="IPR057074">
    <property type="entry name" value="IR75A_N"/>
</dbReference>
<keyword evidence="5 8" id="KW-0472">Membrane</keyword>
<dbReference type="EMBL" id="UFQT01000452">
    <property type="protein sequence ID" value="SSX24542.1"/>
    <property type="molecule type" value="Genomic_DNA"/>
</dbReference>
<dbReference type="VEuPathDB" id="VectorBase:CSON010892"/>
<dbReference type="PANTHER" id="PTHR42643">
    <property type="entry name" value="IONOTROPIC RECEPTOR 20A-RELATED"/>
    <property type="match status" value="1"/>
</dbReference>
<name>A0A336M2T7_CULSO</name>
<evidence type="ECO:0000313" key="10">
    <source>
        <dbReference type="EMBL" id="SSX24542.1"/>
    </source>
</evidence>
<evidence type="ECO:0000256" key="4">
    <source>
        <dbReference type="ARBA" id="ARBA00022989"/>
    </source>
</evidence>
<proteinExistence type="predicted"/>
<dbReference type="Gene3D" id="3.40.190.10">
    <property type="entry name" value="Periplasmic binding protein-like II"/>
    <property type="match status" value="1"/>
</dbReference>
<evidence type="ECO:0000256" key="8">
    <source>
        <dbReference type="SAM" id="Phobius"/>
    </source>
</evidence>
<dbReference type="InterPro" id="IPR052192">
    <property type="entry name" value="Insect_Ionotropic_Sensory_Rcpt"/>
</dbReference>
<feature type="domain" description="Ionotropic receptor 75a N-terminal" evidence="9">
    <location>
        <begin position="26"/>
        <end position="196"/>
    </location>
</feature>
<dbReference type="SUPFAM" id="SSF53850">
    <property type="entry name" value="Periplasmic binding protein-like II"/>
    <property type="match status" value="1"/>
</dbReference>
<reference evidence="10" key="1">
    <citation type="submission" date="2018-07" db="EMBL/GenBank/DDBJ databases">
        <authorList>
            <person name="Quirk P.G."/>
            <person name="Krulwich T.A."/>
        </authorList>
    </citation>
    <scope>NUCLEOTIDE SEQUENCE</scope>
</reference>
<evidence type="ECO:0000256" key="5">
    <source>
        <dbReference type="ARBA" id="ARBA00023136"/>
    </source>
</evidence>
<evidence type="ECO:0000256" key="7">
    <source>
        <dbReference type="ARBA" id="ARBA00023180"/>
    </source>
</evidence>
<evidence type="ECO:0000256" key="2">
    <source>
        <dbReference type="ARBA" id="ARBA00022475"/>
    </source>
</evidence>
<comment type="subcellular location">
    <subcellularLocation>
        <location evidence="1">Cell membrane</location>
        <topology evidence="1">Multi-pass membrane protein</topology>
    </subcellularLocation>
</comment>
<dbReference type="PANTHER" id="PTHR42643:SF36">
    <property type="entry name" value="IONOTROPIC RECEPTOR 84A"/>
    <property type="match status" value="1"/>
</dbReference>
<keyword evidence="6" id="KW-0675">Receptor</keyword>
<gene>
    <name evidence="10" type="primary">CSON010892</name>
</gene>
<evidence type="ECO:0000256" key="3">
    <source>
        <dbReference type="ARBA" id="ARBA00022692"/>
    </source>
</evidence>
<keyword evidence="3 8" id="KW-0812">Transmembrane</keyword>
<dbReference type="Pfam" id="PF24576">
    <property type="entry name" value="IR75A_N"/>
    <property type="match status" value="1"/>
</dbReference>
<keyword evidence="2" id="KW-1003">Cell membrane</keyword>
<dbReference type="Gene3D" id="1.10.287.70">
    <property type="match status" value="1"/>
</dbReference>
<organism evidence="10">
    <name type="scientific">Culicoides sonorensis</name>
    <name type="common">Biting midge</name>
    <dbReference type="NCBI Taxonomy" id="179676"/>
    <lineage>
        <taxon>Eukaryota</taxon>
        <taxon>Metazoa</taxon>
        <taxon>Ecdysozoa</taxon>
        <taxon>Arthropoda</taxon>
        <taxon>Hexapoda</taxon>
        <taxon>Insecta</taxon>
        <taxon>Pterygota</taxon>
        <taxon>Neoptera</taxon>
        <taxon>Endopterygota</taxon>
        <taxon>Diptera</taxon>
        <taxon>Nematocera</taxon>
        <taxon>Chironomoidea</taxon>
        <taxon>Ceratopogonidae</taxon>
        <taxon>Ceratopogoninae</taxon>
        <taxon>Culicoides</taxon>
        <taxon>Monoculicoides</taxon>
    </lineage>
</organism>
<keyword evidence="7" id="KW-0325">Glycoprotein</keyword>
<feature type="transmembrane region" description="Helical" evidence="8">
    <location>
        <begin position="390"/>
        <end position="412"/>
    </location>
</feature>
<dbReference type="OMA" id="WKRTERQ"/>
<evidence type="ECO:0000256" key="6">
    <source>
        <dbReference type="ARBA" id="ARBA00023170"/>
    </source>
</evidence>
<protein>
    <submittedName>
        <fullName evidence="10">CSON010892 protein</fullName>
    </submittedName>
</protein>
<dbReference type="GO" id="GO:0005886">
    <property type="term" value="C:plasma membrane"/>
    <property type="evidence" value="ECO:0007669"/>
    <property type="project" value="UniProtKB-SubCell"/>
</dbReference>
<sequence>MRTYFILLGIISMSNFIEIQCLDEIFIEQLLENEFSHKIMIFHCNAEKIHGILTSIYDQDQKISRSVMTQNLDSDENFDQNLNSIQNEHDWTIFLDLNCTNSGKFMTRLSKSNYFNGQFKWIIIGTELNSALKVLKMQNINVDSRILLILHGNYSIFRVSSASLRRGTVLDVTLIGKYEKGKRFKFEDPFKESNLNLNGTFLRVAVSMPKTPQGISFKEFALNHVISNENSISRNPLQILQLMAQKYNFKITLRRCKEIGLKNQNDSNWNGILGMLQRNEADLTGTALIFGKTRLPIVGSGFSVFKYRQFLIFRHPTKSSTGRNVFLMPLSDGVWWSLMTVTLCTIITLITVSRLRSGGMIVIVNVIGMLSQQGISTENFSSIKARGVTILFLFLSFICFQFYSASIVGSLLTTAPRSIRTLDKLTQSHFKVILEDTPISRTIFSVGVTSDVDNFYEKKVVGNKTYLSVTDGIAQVKKGSFAFLVYVDEISDVIKRTLTHNEIKELQEIPLFPQDHRAFLCYMIQKNSPFKETIRVGTLRLIEIGLKSYHGNKWTVKITESEGHGLGTAIVDFDRVSSIFYFLFTGYLISFLLLLCEFICTKIEKLHQ</sequence>